<dbReference type="Gene3D" id="2.60.40.10">
    <property type="entry name" value="Immunoglobulins"/>
    <property type="match status" value="3"/>
</dbReference>
<sequence length="1950" mass="215668">MVIDYKGKGQDGYGYLKVHKPLSSSYNVENIDYEADNSLGGNVQGRSYFLNSNTVWTGTTYILEYEVEVSYERVGEITKPDLIADDITSTDSIEVGKAATFTATYRNVGTNIGNPFNVKIMDETGTVIKLNTIPSAASGASSSLSFSYTFTTAAAKTFKLSVDSSGAINEENEGNNEVTRTFTPGAVPAASDFTGDFDIVPSTIEYGQSFTLHPKDFNLNGCTYQYHIYKFERGGVENQTQAYSSISDTSFSRSDYPTVVGVGSHNVYLKIATSCGTTDWIGPKQLEVNGPSNNHPPQFQIAFVKRSEPTKPVHQIIEGEVLDLVVVNDPAVPTPFDPDGDTMSFDGFLFDKSDPWMQSLPGKYPQSGWGMYGIVMEKGFHNISGQIRDQWGATAQAVTYINVISKSPVPVIKCPASVIANHIVPDSAFDSSGSYSPVSGRTIDHSRDEWTNKQLTYANDTDQDLTVQIFLDVYDNQGRKSDSPASCNLVVKPDQPPLAKLNVPSVGIRNEPNVILNQSYSPDGDTIVNAEYKYKYDAANNGFYDDAWQDIKGSLKSVTFSANKVGKYLFYVKVTEDYGKSGDTANQADSTLTFNIVNNAPEVSFEVEGKNPQPDLEASTTIRPDTMLNWPLYVPNSSEQVFSKNNLWRIEGGSLVSGDARNFGNQANYMNNYPVFGGGKAWNFAYQQPNGFGTNNLSPWRSLSSVQLNDYIINDNGDPVKIIPSSHRLAYGNNVYTDDADQFKMRSNQKLLYFDDSAATGMVYEDTVIYALDPKKLSPLDGISGGWTMKYKYRNGDPYAFRINLKNKNNYFNNWEVAGKYLYVSSLNSSGYRLAVYDAFSGQLLNQTTKPFDLGFSGTDPVSSGYEYWQIVYAKGSSVVLRTVKSNAKPGEVYAQFAELSPDLSLRKLADWRVPQPRADFGARPYAAAKPLFTDPYGNVYTYEGFTIRNGENTQYLDLSINKYDANLNPIWKRYLTAPNDFTTVSPGGAPGLNGIYSYDNFSPLEINTFAGEISVQVYEMGYDGFISYPSIYTLNMWDGTIKAYHNARGGSGTGMFDFASHYTNWNGSLSPGKGSVTVDGSRTEFNMRYPGNYGNTAPCNDGIAVYGPNGATSNTIKACYVRYGQYYGDGVYVYLTGGSSSSDDANLLLNVAVGTPNGSSLVRQSFTSGQFLSDVSLSDAEMKYSFRMEDIDYDNEWNGFSFRMQDTSNRYAVETDGHSFNLVKYVDGNKTVLKSGSYAFQSNASYAVKVKAAGSQIDVFLNNIPILTANDGSYSQGRFGYFSNKAFVRFSAFTYKPVKQGTVEWSDSYAIWDEGTARAEVAYNNIQFLDPEGDPKAGSYKWSVEHTPRFLNNQGMSGLNGITFDSEQLIFDKVGDYVVTLQAKDDPNPSYLYPDNTFNEYRKYSNAFSKRVTVHRRPIALFTVTPAGDGKVIWTDSSFDPDRYESTTSYSTENTGIDYRTTRGVLEKKFYYITPSGNTVYEKLVTPQEKGMYEIGMAVKDEYGAWSTYAVQSLDVSTIPTPNSPPVPGFTTSSVNTFRGLGITIDSTARDNEDGGRDNLPHQYFIRNVTTNGAESFASTSRTSWMKTFSSLGTFNIRQIVHDSAGAEAQFSRQVNIYNQVPGTQVTVPASADANNPTKLTEIRPQFQWNYFDADGDPQTRYQLKIYQYGGTVVLDTDIKPGNALSMRPSVDLPEHVNMYVQIRVFDGYDWSGWSSPKFFYIETNRPPNAAFDWSPKPVWEGDDLTLIDQSTDPDGDLVTGQWTVTDPMGMMTVYDTPPVIARALQGTYRIRLTVSDGKAQSEAERAVQVQPLTLGASVEHTAEWLKIHEQAGHETAGDPKDFYAGEVMIVHGYTSAAPVSRVTVKLSAAGLSGDQLDTEAVLAFTGEANHYAGRLYDSRWSSLTDGLDKGLYTLRFEVLYRNGTVKTANVPFRIIGSVYKAGGVHRRQ</sequence>
<dbReference type="KEGG" id="pbj:VN24_02180"/>
<keyword evidence="3" id="KW-1185">Reference proteome</keyword>
<name>A0A0D5NFC1_9BACL</name>
<dbReference type="HOGENOM" id="CLU_234785_0_0_9"/>
<organism evidence="2 3">
    <name type="scientific">Paenibacillus beijingensis</name>
    <dbReference type="NCBI Taxonomy" id="1126833"/>
    <lineage>
        <taxon>Bacteria</taxon>
        <taxon>Bacillati</taxon>
        <taxon>Bacillota</taxon>
        <taxon>Bacilli</taxon>
        <taxon>Bacillales</taxon>
        <taxon>Paenibacillaceae</taxon>
        <taxon>Paenibacillus</taxon>
    </lineage>
</organism>
<dbReference type="Pfam" id="PF07705">
    <property type="entry name" value="CARDB"/>
    <property type="match status" value="1"/>
</dbReference>
<dbReference type="Gene3D" id="2.60.120.560">
    <property type="entry name" value="Exo-inulinase, domain 1"/>
    <property type="match status" value="1"/>
</dbReference>
<dbReference type="Proteomes" id="UP000032633">
    <property type="component" value="Chromosome"/>
</dbReference>
<dbReference type="InterPro" id="IPR011635">
    <property type="entry name" value="CARDB"/>
</dbReference>
<dbReference type="STRING" id="1126833.VN24_02180"/>
<dbReference type="PATRIC" id="fig|1126833.4.peg.477"/>
<proteinExistence type="predicted"/>
<dbReference type="SUPFAM" id="SSF49299">
    <property type="entry name" value="PKD domain"/>
    <property type="match status" value="1"/>
</dbReference>
<dbReference type="InterPro" id="IPR035986">
    <property type="entry name" value="PKD_dom_sf"/>
</dbReference>
<reference evidence="2 3" key="1">
    <citation type="journal article" date="2015" name="J. Biotechnol.">
        <title>Complete genome sequence of Paenibacillus beijingensis 7188(T) (=DSM 24997(T)), a novel rhizobacterium from jujube garden soil.</title>
        <authorList>
            <person name="Kwak Y."/>
            <person name="Shin J.H."/>
        </authorList>
    </citation>
    <scope>NUCLEOTIDE SEQUENCE [LARGE SCALE GENOMIC DNA]</scope>
    <source>
        <strain evidence="2 3">DSM 24997</strain>
    </source>
</reference>
<feature type="domain" description="CARDB" evidence="1">
    <location>
        <begin position="79"/>
        <end position="179"/>
    </location>
</feature>
<evidence type="ECO:0000259" key="1">
    <source>
        <dbReference type="Pfam" id="PF07705"/>
    </source>
</evidence>
<dbReference type="OrthoDB" id="2088379at2"/>
<accession>A0A0D5NFC1</accession>
<dbReference type="EMBL" id="CP011058">
    <property type="protein sequence ID" value="AJY73652.1"/>
    <property type="molecule type" value="Genomic_DNA"/>
</dbReference>
<evidence type="ECO:0000313" key="2">
    <source>
        <dbReference type="EMBL" id="AJY73652.1"/>
    </source>
</evidence>
<protein>
    <recommendedName>
        <fullName evidence="1">CARDB domain-containing protein</fullName>
    </recommendedName>
</protein>
<gene>
    <name evidence="2" type="ORF">VN24_02180</name>
</gene>
<dbReference type="InterPro" id="IPR013783">
    <property type="entry name" value="Ig-like_fold"/>
</dbReference>
<evidence type="ECO:0000313" key="3">
    <source>
        <dbReference type="Proteomes" id="UP000032633"/>
    </source>
</evidence>
<reference evidence="3" key="2">
    <citation type="submission" date="2015-03" db="EMBL/GenBank/DDBJ databases">
        <title>Genome sequence of Paenibacillus beijingensis strain DSM 24997T.</title>
        <authorList>
            <person name="Kwak Y."/>
            <person name="Shin J.-H."/>
        </authorList>
    </citation>
    <scope>NUCLEOTIDE SEQUENCE [LARGE SCALE GENOMIC DNA]</scope>
    <source>
        <strain evidence="3">DSM 24997</strain>
    </source>
</reference>